<proteinExistence type="predicted"/>
<name>A0A927RJL2_9ACTN</name>
<gene>
    <name evidence="1" type="ORF">HEB94_002611</name>
</gene>
<organism evidence="1 2">
    <name type="scientific">Actinopolymorpha pittospori</name>
    <dbReference type="NCBI Taxonomy" id="648752"/>
    <lineage>
        <taxon>Bacteria</taxon>
        <taxon>Bacillati</taxon>
        <taxon>Actinomycetota</taxon>
        <taxon>Actinomycetes</taxon>
        <taxon>Propionibacteriales</taxon>
        <taxon>Actinopolymorphaceae</taxon>
        <taxon>Actinopolymorpha</taxon>
    </lineage>
</organism>
<accession>A0A927RJL2</accession>
<comment type="caution">
    <text evidence="1">The sequence shown here is derived from an EMBL/GenBank/DDBJ whole genome shotgun (WGS) entry which is preliminary data.</text>
</comment>
<evidence type="ECO:0000313" key="2">
    <source>
        <dbReference type="Proteomes" id="UP000638648"/>
    </source>
</evidence>
<keyword evidence="2" id="KW-1185">Reference proteome</keyword>
<sequence length="147" mass="16089">MRGLDFIRRRRHRHGMARGLAVYGPSTEDPEQLAGHLAQCRQLRDLAATIGVDLDGSEQSLARLDRLIGQSHGNVISAWLGNEAGTYLGSVLVNTLPGAMWQVWPNGHPVVRLSSGREIDTVMIAHDRVHKGSPPLPDAYRDAAQDP</sequence>
<dbReference type="InterPro" id="IPR046245">
    <property type="entry name" value="DUF6278"/>
</dbReference>
<dbReference type="EMBL" id="JADBEM010000001">
    <property type="protein sequence ID" value="MBE1605763.1"/>
    <property type="molecule type" value="Genomic_DNA"/>
</dbReference>
<evidence type="ECO:0000313" key="1">
    <source>
        <dbReference type="EMBL" id="MBE1605763.1"/>
    </source>
</evidence>
<dbReference type="AlphaFoldDB" id="A0A927RJL2"/>
<protein>
    <submittedName>
        <fullName evidence="1">Uncharacterized protein</fullName>
    </submittedName>
</protein>
<dbReference type="Pfam" id="PF19794">
    <property type="entry name" value="DUF6278"/>
    <property type="match status" value="1"/>
</dbReference>
<dbReference type="Proteomes" id="UP000638648">
    <property type="component" value="Unassembled WGS sequence"/>
</dbReference>
<dbReference type="RefSeq" id="WP_192750017.1">
    <property type="nucleotide sequence ID" value="NZ_BAABJL010000067.1"/>
</dbReference>
<reference evidence="1" key="1">
    <citation type="submission" date="2020-10" db="EMBL/GenBank/DDBJ databases">
        <title>Sequencing the genomes of 1000 actinobacteria strains.</title>
        <authorList>
            <person name="Klenk H.-P."/>
        </authorList>
    </citation>
    <scope>NUCLEOTIDE SEQUENCE</scope>
    <source>
        <strain evidence="1">DSM 45354</strain>
    </source>
</reference>